<feature type="repeat" description="PPR" evidence="3">
    <location>
        <begin position="446"/>
        <end position="480"/>
    </location>
</feature>
<dbReference type="GeneID" id="111289851"/>
<feature type="repeat" description="PPR" evidence="3">
    <location>
        <begin position="516"/>
        <end position="550"/>
    </location>
</feature>
<dbReference type="PANTHER" id="PTHR47932:SF63">
    <property type="entry name" value="OS08G0290000 PROTEIN"/>
    <property type="match status" value="1"/>
</dbReference>
<feature type="repeat" description="PPR" evidence="3">
    <location>
        <begin position="374"/>
        <end position="408"/>
    </location>
</feature>
<keyword evidence="4" id="KW-1185">Reference proteome</keyword>
<dbReference type="AlphaFoldDB" id="A0A6P5Y8X2"/>
<dbReference type="InterPro" id="IPR002885">
    <property type="entry name" value="PPR_rpt"/>
</dbReference>
<dbReference type="PROSITE" id="PS51375">
    <property type="entry name" value="PPR"/>
    <property type="match status" value="7"/>
</dbReference>
<protein>
    <submittedName>
        <fullName evidence="5">Pentatricopeptide repeat-containing protein At3g18020 isoform X2</fullName>
    </submittedName>
</protein>
<feature type="repeat" description="PPR" evidence="3">
    <location>
        <begin position="551"/>
        <end position="585"/>
    </location>
</feature>
<dbReference type="Pfam" id="PF13041">
    <property type="entry name" value="PPR_2"/>
    <property type="match status" value="3"/>
</dbReference>
<dbReference type="InterPro" id="IPR011990">
    <property type="entry name" value="TPR-like_helical_dom_sf"/>
</dbReference>
<accession>A0A6P5Y8X2</accession>
<dbReference type="RefSeq" id="XP_022736939.1">
    <property type="nucleotide sequence ID" value="XM_022881204.1"/>
</dbReference>
<evidence type="ECO:0000256" key="3">
    <source>
        <dbReference type="PROSITE-ProRule" id="PRU00708"/>
    </source>
</evidence>
<dbReference type="NCBIfam" id="TIGR00756">
    <property type="entry name" value="PPR"/>
    <property type="match status" value="6"/>
</dbReference>
<evidence type="ECO:0000256" key="1">
    <source>
        <dbReference type="ARBA" id="ARBA00007626"/>
    </source>
</evidence>
<dbReference type="Proteomes" id="UP000515121">
    <property type="component" value="Unplaced"/>
</dbReference>
<sequence length="613" mass="69793">MILTRLKLPSLPKSPTFPFAFRFSTSPPHHHLQQQPPITNKPYWTNKIHNLCTKHRNVDEALRLLDTLCLHGYHPDSLNLSSIIHALCDCNRFSEAHHRFLLFLSSHLVPDERTCNVLIARLLYSKTPLSTFHVIRSLLYVKPEFVPSLTNFNRLIDQFCTDLRVDIAHRKRDYAYAMELMNKLWERMKDVKDDPAVNAAAFANLIDCLCREGYFNEVFRIVESMPQGKSVSEEFAYGHMIDSLCRAGRNHGASRVVYLMRKKGFVPSLVSYNCIIHGLCKEGGCMRAYQLFEDGFEFGYLPSEYTYKVLVEGLCRESDFHKGRQVLHFMLNKKGADRIRIYNIYLRALCLVNNNPTEFLNVLVSMLQNQCQPDVITLNTVINGFCKMGRIEDALQVLSDMINGKFCAPDVVTFTTVACGLLDVGRTQEALDVLNQIMPERGLRPGVITYNAVLRGLFKTQHADEAMGVFNCMVNEGVTANCTTYAIVVDGLCQYGQIEEAKKFWDDVIWPSQIHDDFVYAAILKGQCQASNFNLACHFLYELVDSGVTPNTVSYNIVINKACKLGLEKEAYQIVGEMRKNGLEPDAVTWRILEKLHGDVRKTFCTDDSLLKS</sequence>
<dbReference type="Pfam" id="PF01535">
    <property type="entry name" value="PPR"/>
    <property type="match status" value="2"/>
</dbReference>
<feature type="repeat" description="PPR" evidence="3">
    <location>
        <begin position="268"/>
        <end position="302"/>
    </location>
</feature>
<keyword evidence="2" id="KW-0677">Repeat</keyword>
<organism evidence="4 5">
    <name type="scientific">Durio zibethinus</name>
    <name type="common">Durian</name>
    <dbReference type="NCBI Taxonomy" id="66656"/>
    <lineage>
        <taxon>Eukaryota</taxon>
        <taxon>Viridiplantae</taxon>
        <taxon>Streptophyta</taxon>
        <taxon>Embryophyta</taxon>
        <taxon>Tracheophyta</taxon>
        <taxon>Spermatophyta</taxon>
        <taxon>Magnoliopsida</taxon>
        <taxon>eudicotyledons</taxon>
        <taxon>Gunneridae</taxon>
        <taxon>Pentapetalae</taxon>
        <taxon>rosids</taxon>
        <taxon>malvids</taxon>
        <taxon>Malvales</taxon>
        <taxon>Malvaceae</taxon>
        <taxon>Helicteroideae</taxon>
        <taxon>Durio</taxon>
    </lineage>
</organism>
<dbReference type="Pfam" id="PF12854">
    <property type="entry name" value="PPR_1"/>
    <property type="match status" value="1"/>
</dbReference>
<dbReference type="Gene3D" id="1.25.40.10">
    <property type="entry name" value="Tetratricopeptide repeat domain"/>
    <property type="match status" value="5"/>
</dbReference>
<name>A0A6P5Y8X2_DURZI</name>
<comment type="similarity">
    <text evidence="1">Belongs to the PPR family. P subfamily.</text>
</comment>
<proteinExistence type="inferred from homology"/>
<evidence type="ECO:0000313" key="4">
    <source>
        <dbReference type="Proteomes" id="UP000515121"/>
    </source>
</evidence>
<feature type="repeat" description="PPR" evidence="3">
    <location>
        <begin position="233"/>
        <end position="267"/>
    </location>
</feature>
<gene>
    <name evidence="5" type="primary">LOC111289851</name>
</gene>
<evidence type="ECO:0000256" key="2">
    <source>
        <dbReference type="ARBA" id="ARBA00022737"/>
    </source>
</evidence>
<evidence type="ECO:0000313" key="5">
    <source>
        <dbReference type="RefSeq" id="XP_022736939.1"/>
    </source>
</evidence>
<dbReference type="PANTHER" id="PTHR47932">
    <property type="entry name" value="ATPASE EXPRESSION PROTEIN 3"/>
    <property type="match status" value="1"/>
</dbReference>
<reference evidence="5" key="1">
    <citation type="submission" date="2025-08" db="UniProtKB">
        <authorList>
            <consortium name="RefSeq"/>
        </authorList>
    </citation>
    <scope>IDENTIFICATION</scope>
    <source>
        <tissue evidence="5">Fruit stalk</tissue>
    </source>
</reference>
<feature type="repeat" description="PPR" evidence="3">
    <location>
        <begin position="410"/>
        <end position="445"/>
    </location>
</feature>